<dbReference type="SMART" id="SM00248">
    <property type="entry name" value="ANK"/>
    <property type="match status" value="3"/>
</dbReference>
<dbReference type="Gramene" id="KCW46878">
    <property type="protein sequence ID" value="KCW46878"/>
    <property type="gene ID" value="EUGRSUZ_K00698"/>
</dbReference>
<feature type="repeat" description="ANK" evidence="3">
    <location>
        <begin position="69"/>
        <end position="92"/>
    </location>
</feature>
<dbReference type="InterPro" id="IPR002110">
    <property type="entry name" value="Ankyrin_rpt"/>
</dbReference>
<accession>A0A058ZYN0</accession>
<gene>
    <name evidence="4" type="ORF">EUGRSUZ_K00698</name>
</gene>
<dbReference type="Pfam" id="PF12796">
    <property type="entry name" value="Ank_2"/>
    <property type="match status" value="1"/>
</dbReference>
<dbReference type="InParanoid" id="A0A058ZYN0"/>
<evidence type="ECO:0000256" key="3">
    <source>
        <dbReference type="PROSITE-ProRule" id="PRU00023"/>
    </source>
</evidence>
<dbReference type="PROSITE" id="PS50088">
    <property type="entry name" value="ANK_REPEAT"/>
    <property type="match status" value="3"/>
</dbReference>
<proteinExistence type="predicted"/>
<keyword evidence="2 3" id="KW-0040">ANK repeat</keyword>
<dbReference type="PANTHER" id="PTHR24186:SF46">
    <property type="entry name" value="PROTEIN ACCELERATED CELL DEATH 6-LIKE"/>
    <property type="match status" value="1"/>
</dbReference>
<dbReference type="SUPFAM" id="SSF48403">
    <property type="entry name" value="Ankyrin repeat"/>
    <property type="match status" value="1"/>
</dbReference>
<protein>
    <submittedName>
        <fullName evidence="4">Uncharacterized protein</fullName>
    </submittedName>
</protein>
<sequence length="147" mass="16382">MTDSGDSNVFHLAASLNVAPVLKLSGPEIEYLAREQDMNGDLPIHIASKRGCVDLIEKLLPISAPYNRRGQAILHLAAKYGRTQVVRYVLRHPKLWIMMHDRDDAGNTPLHLAAKYSQPTALIPFVLDKRINPTRVDHESLIALTIA</sequence>
<name>A0A058ZYN0_EUCGR</name>
<evidence type="ECO:0000313" key="4">
    <source>
        <dbReference type="EMBL" id="KCW46878.1"/>
    </source>
</evidence>
<organism evidence="4">
    <name type="scientific">Eucalyptus grandis</name>
    <name type="common">Flooded gum</name>
    <dbReference type="NCBI Taxonomy" id="71139"/>
    <lineage>
        <taxon>Eukaryota</taxon>
        <taxon>Viridiplantae</taxon>
        <taxon>Streptophyta</taxon>
        <taxon>Embryophyta</taxon>
        <taxon>Tracheophyta</taxon>
        <taxon>Spermatophyta</taxon>
        <taxon>Magnoliopsida</taxon>
        <taxon>eudicotyledons</taxon>
        <taxon>Gunneridae</taxon>
        <taxon>Pentapetalae</taxon>
        <taxon>rosids</taxon>
        <taxon>malvids</taxon>
        <taxon>Myrtales</taxon>
        <taxon>Myrtaceae</taxon>
        <taxon>Myrtoideae</taxon>
        <taxon>Eucalypteae</taxon>
        <taxon>Eucalyptus</taxon>
    </lineage>
</organism>
<feature type="repeat" description="ANK" evidence="3">
    <location>
        <begin position="39"/>
        <end position="71"/>
    </location>
</feature>
<dbReference type="InterPro" id="IPR036770">
    <property type="entry name" value="Ankyrin_rpt-contain_sf"/>
</dbReference>
<dbReference type="PROSITE" id="PS50297">
    <property type="entry name" value="ANK_REP_REGION"/>
    <property type="match status" value="1"/>
</dbReference>
<reference evidence="4" key="1">
    <citation type="submission" date="2013-07" db="EMBL/GenBank/DDBJ databases">
        <title>The genome of Eucalyptus grandis.</title>
        <authorList>
            <person name="Schmutz J."/>
            <person name="Hayes R."/>
            <person name="Myburg A."/>
            <person name="Tuskan G."/>
            <person name="Grattapaglia D."/>
            <person name="Rokhsar D.S."/>
        </authorList>
    </citation>
    <scope>NUCLEOTIDE SEQUENCE</scope>
    <source>
        <tissue evidence="4">Leaf extractions</tissue>
    </source>
</reference>
<evidence type="ECO:0000256" key="2">
    <source>
        <dbReference type="ARBA" id="ARBA00023043"/>
    </source>
</evidence>
<dbReference type="PANTHER" id="PTHR24186">
    <property type="entry name" value="PROTEIN PHOSPHATASE 1 REGULATORY SUBUNIT"/>
    <property type="match status" value="1"/>
</dbReference>
<dbReference type="EMBL" id="KK198763">
    <property type="protein sequence ID" value="KCW46878.1"/>
    <property type="molecule type" value="Genomic_DNA"/>
</dbReference>
<feature type="repeat" description="ANK" evidence="3">
    <location>
        <begin position="105"/>
        <end position="138"/>
    </location>
</feature>
<dbReference type="Gene3D" id="1.25.40.20">
    <property type="entry name" value="Ankyrin repeat-containing domain"/>
    <property type="match status" value="1"/>
</dbReference>
<dbReference type="STRING" id="71139.A0A058ZYN0"/>
<evidence type="ECO:0000256" key="1">
    <source>
        <dbReference type="ARBA" id="ARBA00022737"/>
    </source>
</evidence>
<dbReference type="AlphaFoldDB" id="A0A058ZYN0"/>
<keyword evidence="1" id="KW-0677">Repeat</keyword>